<proteinExistence type="predicted"/>
<evidence type="ECO:0000313" key="2">
    <source>
        <dbReference type="Proteomes" id="UP000028582"/>
    </source>
</evidence>
<gene>
    <name evidence="1" type="ORF">F444_07948</name>
</gene>
<dbReference type="OrthoDB" id="151325at2759"/>
<name>A0A081ACX6_PHYNI</name>
<dbReference type="AlphaFoldDB" id="A0A081ACX6"/>
<evidence type="ECO:0000313" key="1">
    <source>
        <dbReference type="EMBL" id="ETO76737.1"/>
    </source>
</evidence>
<sequence length="92" mass="10686">IPVYFFKPLEHAFHEFQVSFIRDETGCFRLKLFDPTIRNTRLIDLINKKVLSAPQARTLRRSVSRAKLPCHFAFRTTFGDVDGKALAFTELN</sequence>
<reference evidence="1 2" key="1">
    <citation type="submission" date="2013-11" db="EMBL/GenBank/DDBJ databases">
        <title>The Genome Sequence of Phytophthora parasitica P1976.</title>
        <authorList>
            <consortium name="The Broad Institute Genomics Platform"/>
            <person name="Russ C."/>
            <person name="Tyler B."/>
            <person name="Panabieres F."/>
            <person name="Shan W."/>
            <person name="Tripathy S."/>
            <person name="Grunwald N."/>
            <person name="Machado M."/>
            <person name="Johnson C.S."/>
            <person name="Walker B."/>
            <person name="Young S."/>
            <person name="Zeng Q."/>
            <person name="Gargeya S."/>
            <person name="Fitzgerald M."/>
            <person name="Haas B."/>
            <person name="Abouelleil A."/>
            <person name="Allen A.W."/>
            <person name="Alvarado L."/>
            <person name="Arachchi H.M."/>
            <person name="Berlin A.M."/>
            <person name="Chapman S.B."/>
            <person name="Gainer-Dewar J."/>
            <person name="Goldberg J."/>
            <person name="Griggs A."/>
            <person name="Gujja S."/>
            <person name="Hansen M."/>
            <person name="Howarth C."/>
            <person name="Imamovic A."/>
            <person name="Ireland A."/>
            <person name="Larimer J."/>
            <person name="McCowan C."/>
            <person name="Murphy C."/>
            <person name="Pearson M."/>
            <person name="Poon T.W."/>
            <person name="Priest M."/>
            <person name="Roberts A."/>
            <person name="Saif S."/>
            <person name="Shea T."/>
            <person name="Sisk P."/>
            <person name="Sykes S."/>
            <person name="Wortman J."/>
            <person name="Nusbaum C."/>
            <person name="Birren B."/>
        </authorList>
    </citation>
    <scope>NUCLEOTIDE SEQUENCE [LARGE SCALE GENOMIC DNA]</scope>
    <source>
        <strain evidence="1 2">P1976</strain>
    </source>
</reference>
<dbReference type="EMBL" id="ANJA01001510">
    <property type="protein sequence ID" value="ETO76737.1"/>
    <property type="molecule type" value="Genomic_DNA"/>
</dbReference>
<accession>A0A081ACX6</accession>
<comment type="caution">
    <text evidence="1">The sequence shown here is derived from an EMBL/GenBank/DDBJ whole genome shotgun (WGS) entry which is preliminary data.</text>
</comment>
<feature type="non-terminal residue" evidence="1">
    <location>
        <position position="1"/>
    </location>
</feature>
<protein>
    <submittedName>
        <fullName evidence="1">Uncharacterized protein</fullName>
    </submittedName>
</protein>
<organism evidence="1 2">
    <name type="scientific">Phytophthora nicotianae P1976</name>
    <dbReference type="NCBI Taxonomy" id="1317066"/>
    <lineage>
        <taxon>Eukaryota</taxon>
        <taxon>Sar</taxon>
        <taxon>Stramenopiles</taxon>
        <taxon>Oomycota</taxon>
        <taxon>Peronosporomycetes</taxon>
        <taxon>Peronosporales</taxon>
        <taxon>Peronosporaceae</taxon>
        <taxon>Phytophthora</taxon>
    </lineage>
</organism>
<dbReference type="Proteomes" id="UP000028582">
    <property type="component" value="Unassembled WGS sequence"/>
</dbReference>